<dbReference type="PROSITE" id="PS00518">
    <property type="entry name" value="ZF_RING_1"/>
    <property type="match status" value="1"/>
</dbReference>
<dbReference type="PANTHER" id="PTHR25462:SF296">
    <property type="entry name" value="MEIOTIC P26, ISOFORM F"/>
    <property type="match status" value="1"/>
</dbReference>
<keyword evidence="3" id="KW-0862">Zinc</keyword>
<organism evidence="6 7">
    <name type="scientific">Sinanodonta woodiana</name>
    <name type="common">Chinese pond mussel</name>
    <name type="synonym">Anodonta woodiana</name>
    <dbReference type="NCBI Taxonomy" id="1069815"/>
    <lineage>
        <taxon>Eukaryota</taxon>
        <taxon>Metazoa</taxon>
        <taxon>Spiralia</taxon>
        <taxon>Lophotrochozoa</taxon>
        <taxon>Mollusca</taxon>
        <taxon>Bivalvia</taxon>
        <taxon>Autobranchia</taxon>
        <taxon>Heteroconchia</taxon>
        <taxon>Palaeoheterodonta</taxon>
        <taxon>Unionida</taxon>
        <taxon>Unionoidea</taxon>
        <taxon>Unionidae</taxon>
        <taxon>Unioninae</taxon>
        <taxon>Sinanodonta</taxon>
    </lineage>
</organism>
<proteinExistence type="predicted"/>
<evidence type="ECO:0000259" key="5">
    <source>
        <dbReference type="PROSITE" id="PS50089"/>
    </source>
</evidence>
<protein>
    <recommendedName>
        <fullName evidence="5">RING-type domain-containing protein</fullName>
    </recommendedName>
</protein>
<dbReference type="InterPro" id="IPR001841">
    <property type="entry name" value="Znf_RING"/>
</dbReference>
<comment type="caution">
    <text evidence="6">The sequence shown here is derived from an EMBL/GenBank/DDBJ whole genome shotgun (WGS) entry which is preliminary data.</text>
</comment>
<dbReference type="InterPro" id="IPR013083">
    <property type="entry name" value="Znf_RING/FYVE/PHD"/>
</dbReference>
<keyword evidence="7" id="KW-1185">Reference proteome</keyword>
<evidence type="ECO:0000256" key="3">
    <source>
        <dbReference type="ARBA" id="ARBA00022833"/>
    </source>
</evidence>
<dbReference type="Proteomes" id="UP001634394">
    <property type="component" value="Unassembled WGS sequence"/>
</dbReference>
<gene>
    <name evidence="6" type="ORF">ACJMK2_016591</name>
</gene>
<dbReference type="InterPro" id="IPR047153">
    <property type="entry name" value="TRIM45/56/19-like"/>
</dbReference>
<dbReference type="SMART" id="SM00184">
    <property type="entry name" value="RING"/>
    <property type="match status" value="1"/>
</dbReference>
<dbReference type="SUPFAM" id="SSF57850">
    <property type="entry name" value="RING/U-box"/>
    <property type="match status" value="1"/>
</dbReference>
<name>A0ABD3UWU1_SINWO</name>
<evidence type="ECO:0000313" key="7">
    <source>
        <dbReference type="Proteomes" id="UP001634394"/>
    </source>
</evidence>
<keyword evidence="2 4" id="KW-0863">Zinc-finger</keyword>
<dbReference type="PANTHER" id="PTHR25462">
    <property type="entry name" value="BONUS, ISOFORM C-RELATED"/>
    <property type="match status" value="1"/>
</dbReference>
<reference evidence="6 7" key="1">
    <citation type="submission" date="2024-11" db="EMBL/GenBank/DDBJ databases">
        <title>Chromosome-level genome assembly of the freshwater bivalve Anodonta woodiana.</title>
        <authorList>
            <person name="Chen X."/>
        </authorList>
    </citation>
    <scope>NUCLEOTIDE SEQUENCE [LARGE SCALE GENOMIC DNA]</scope>
    <source>
        <strain evidence="6">MN2024</strain>
        <tissue evidence="6">Gills</tissue>
    </source>
</reference>
<evidence type="ECO:0000256" key="4">
    <source>
        <dbReference type="PROSITE-ProRule" id="PRU00175"/>
    </source>
</evidence>
<sequence length="285" mass="32222">MEVLLNSRVFTNLVGDDAAQALKCSICWEYYSNPVILICGHTFCYDCLLEMGKHAKLNYLHVPFKDLKIHCPNCRLPLSVQQLMSRNVTFNYPLASLLEALRASIVTEKESKSTSTEEDSEEYHYDAAKLDKIREDIDRVFATYRLNNNVIDDSRREIDKLREEFSNFWTGSQFTNITNVPPESIFGCEMGFDYSLLYQTGGPLSFGQEKSKVIIGKSKTPNGIVAPPPGFENQQKLKIEYEDPAIMSCGTSIPSTSAIQHLKTPMHAWDKSDSGKWPVIATSRL</sequence>
<dbReference type="Gene3D" id="3.30.40.10">
    <property type="entry name" value="Zinc/RING finger domain, C3HC4 (zinc finger)"/>
    <property type="match status" value="1"/>
</dbReference>
<dbReference type="InterPro" id="IPR027370">
    <property type="entry name" value="Znf-RING_euk"/>
</dbReference>
<evidence type="ECO:0000313" key="6">
    <source>
        <dbReference type="EMBL" id="KAL3852998.1"/>
    </source>
</evidence>
<evidence type="ECO:0000256" key="2">
    <source>
        <dbReference type="ARBA" id="ARBA00022771"/>
    </source>
</evidence>
<dbReference type="GO" id="GO:0008270">
    <property type="term" value="F:zinc ion binding"/>
    <property type="evidence" value="ECO:0007669"/>
    <property type="project" value="UniProtKB-KW"/>
</dbReference>
<dbReference type="EMBL" id="JBJQND010000015">
    <property type="protein sequence ID" value="KAL3852998.1"/>
    <property type="molecule type" value="Genomic_DNA"/>
</dbReference>
<evidence type="ECO:0000256" key="1">
    <source>
        <dbReference type="ARBA" id="ARBA00022723"/>
    </source>
</evidence>
<accession>A0ABD3UWU1</accession>
<dbReference type="PROSITE" id="PS50089">
    <property type="entry name" value="ZF_RING_2"/>
    <property type="match status" value="1"/>
</dbReference>
<dbReference type="AlphaFoldDB" id="A0ABD3UWU1"/>
<keyword evidence="1" id="KW-0479">Metal-binding</keyword>
<dbReference type="Pfam" id="PF13445">
    <property type="entry name" value="zf-RING_UBOX"/>
    <property type="match status" value="1"/>
</dbReference>
<dbReference type="InterPro" id="IPR017907">
    <property type="entry name" value="Znf_RING_CS"/>
</dbReference>
<feature type="domain" description="RING-type" evidence="5">
    <location>
        <begin position="24"/>
        <end position="75"/>
    </location>
</feature>